<proteinExistence type="inferred from homology"/>
<evidence type="ECO:0000256" key="16">
    <source>
        <dbReference type="SAM" id="MobiDB-lite"/>
    </source>
</evidence>
<comment type="similarity">
    <text evidence="2">Belongs to the glycosyl hydrolase 5 (cellulase A) family.</text>
</comment>
<dbReference type="InterPro" id="IPR001547">
    <property type="entry name" value="Glyco_hydro_5"/>
</dbReference>
<dbReference type="Gene3D" id="3.20.20.80">
    <property type="entry name" value="Glycosidases"/>
    <property type="match status" value="1"/>
</dbReference>
<dbReference type="GO" id="GO:0009251">
    <property type="term" value="P:glucan catabolic process"/>
    <property type="evidence" value="ECO:0007669"/>
    <property type="project" value="TreeGrafter"/>
</dbReference>
<feature type="domain" description="Glycoside hydrolase family 5" evidence="18">
    <location>
        <begin position="277"/>
        <end position="497"/>
    </location>
</feature>
<evidence type="ECO:0000256" key="4">
    <source>
        <dbReference type="ARBA" id="ARBA00022692"/>
    </source>
</evidence>
<keyword evidence="9" id="KW-0325">Glycoprotein</keyword>
<accession>A0A8H2XBH2</accession>
<evidence type="ECO:0000256" key="8">
    <source>
        <dbReference type="ARBA" id="ARBA00023136"/>
    </source>
</evidence>
<feature type="compositionally biased region" description="Basic and acidic residues" evidence="16">
    <location>
        <begin position="1"/>
        <end position="10"/>
    </location>
</feature>
<evidence type="ECO:0000256" key="3">
    <source>
        <dbReference type="ARBA" id="ARBA00022475"/>
    </source>
</evidence>
<feature type="region of interest" description="Disordered" evidence="16">
    <location>
        <begin position="132"/>
        <end position="168"/>
    </location>
</feature>
<keyword evidence="3" id="KW-1003">Cell membrane</keyword>
<dbReference type="InterPro" id="IPR050386">
    <property type="entry name" value="Glycosyl_hydrolase_5"/>
</dbReference>
<keyword evidence="7 17" id="KW-1133">Transmembrane helix</keyword>
<evidence type="ECO:0000259" key="18">
    <source>
        <dbReference type="Pfam" id="PF00150"/>
    </source>
</evidence>
<comment type="function">
    <text evidence="13">Glucosidase involved in the degradation of cellulosic biomass. Active on lichenan.</text>
</comment>
<evidence type="ECO:0000256" key="10">
    <source>
        <dbReference type="ARBA" id="ARBA00023295"/>
    </source>
</evidence>
<dbReference type="GO" id="GO:0005886">
    <property type="term" value="C:plasma membrane"/>
    <property type="evidence" value="ECO:0007669"/>
    <property type="project" value="UniProtKB-SubCell"/>
</dbReference>
<feature type="compositionally biased region" description="Polar residues" evidence="16">
    <location>
        <begin position="132"/>
        <end position="160"/>
    </location>
</feature>
<keyword evidence="8 17" id="KW-0472">Membrane</keyword>
<comment type="catalytic activity">
    <reaction evidence="12">
        <text>Successive hydrolysis of beta-D-glucose units from the non-reducing ends of (1-&gt;3)-beta-D-glucans, releasing alpha-glucose.</text>
        <dbReference type="EC" id="3.2.1.58"/>
    </reaction>
</comment>
<sequence length="754" mass="82177">MATRQPHEAETLLPPGNTTDPSTARSSVANSLGVPASSRGDEMRESQYSSASFNKPYDPYGESGTPSPRGPTPLEYRDDPNEKAVPKQVGYGVPTTKKPKRLWFWLLVGLIVLTVIVVAVIVPVYYKVIKPNNNTAQSNTGDSTSTSAAPQPTQSETPQAAITGGDGSQIITESGTTFTYNNSFGGFWHYDPKDPFSNKAQAQSWTPPLNQNWKFGTDQIRGVNLGGWLVLEPFISPALYEPYMNASTPAIDEWTLCENIANDPSSGGVAKVIEEHYKTFVTEEDFAQIAAAGLNWVRIPIPYWAIEVYPGEPFLEGVAWKYFLKAVEWARKYGLRIKLDLHTAPGSQNAYNHSGMMGRVGWLNGTMGIANAQRSLNHIRIFTQFISQPQYKDVVLIFGIINETPMGSIPRDPLERFHLEAHNMMRNITGIGEGNGPWISVHDGFDPLDRWADFMPGGDRIMLDTHPYYSFGDQDTSSPTTQTRKPCTSRARAFNESMAAFGMTISGEFSNAFNDCGFFLNGVKLGARYDGTFRFYNGPNAGAGSCVKWMDQRLWSTAEKEAIKQFALSSFDAYQHYFFWTWKIGESTTWGNIVASPLWSYKHGLENGWMPKDPREAIGACGSTAPWVGPLPASKTGGAGAGTIPASYATERSWPPPSLSGVPNASTLPTYTATGTLKTLRPAELTGAPGLDAGNGWANSADQQGLYTPVAGCSYPSSVWGDAADATNTACNGGSVRRAVRGRYALPRETGAPV</sequence>
<comment type="subcellular location">
    <subcellularLocation>
        <location evidence="1">Cell membrane</location>
        <topology evidence="1">Single-pass type II membrane protein</topology>
    </subcellularLocation>
</comment>
<evidence type="ECO:0000256" key="11">
    <source>
        <dbReference type="ARBA" id="ARBA00023316"/>
    </source>
</evidence>
<evidence type="ECO:0000256" key="9">
    <source>
        <dbReference type="ARBA" id="ARBA00023180"/>
    </source>
</evidence>
<evidence type="ECO:0000256" key="2">
    <source>
        <dbReference type="ARBA" id="ARBA00005641"/>
    </source>
</evidence>
<evidence type="ECO:0000256" key="5">
    <source>
        <dbReference type="ARBA" id="ARBA00022801"/>
    </source>
</evidence>
<evidence type="ECO:0000256" key="14">
    <source>
        <dbReference type="ARBA" id="ARBA00038929"/>
    </source>
</evidence>
<reference evidence="19" key="1">
    <citation type="submission" date="2021-01" db="EMBL/GenBank/DDBJ databases">
        <authorList>
            <person name="Kaushik A."/>
        </authorList>
    </citation>
    <scope>NUCLEOTIDE SEQUENCE</scope>
    <source>
        <strain evidence="19">AG4-R118</strain>
    </source>
</reference>
<organism evidence="19 20">
    <name type="scientific">Rhizoctonia solani</name>
    <dbReference type="NCBI Taxonomy" id="456999"/>
    <lineage>
        <taxon>Eukaryota</taxon>
        <taxon>Fungi</taxon>
        <taxon>Dikarya</taxon>
        <taxon>Basidiomycota</taxon>
        <taxon>Agaricomycotina</taxon>
        <taxon>Agaricomycetes</taxon>
        <taxon>Cantharellales</taxon>
        <taxon>Ceratobasidiaceae</taxon>
        <taxon>Rhizoctonia</taxon>
    </lineage>
</organism>
<dbReference type="InterPro" id="IPR017853">
    <property type="entry name" value="GH"/>
</dbReference>
<keyword evidence="6" id="KW-0735">Signal-anchor</keyword>
<protein>
    <recommendedName>
        <fullName evidence="14">glucan 1,3-beta-glucosidase</fullName>
        <ecNumber evidence="14">3.2.1.58</ecNumber>
    </recommendedName>
    <alternativeName>
        <fullName evidence="15">Exo-1,3-beta-glucanase D</fullName>
    </alternativeName>
</protein>
<dbReference type="GO" id="GO:0009986">
    <property type="term" value="C:cell surface"/>
    <property type="evidence" value="ECO:0007669"/>
    <property type="project" value="TreeGrafter"/>
</dbReference>
<dbReference type="EC" id="3.2.1.58" evidence="14"/>
<evidence type="ECO:0000256" key="6">
    <source>
        <dbReference type="ARBA" id="ARBA00022968"/>
    </source>
</evidence>
<feature type="region of interest" description="Disordered" evidence="16">
    <location>
        <begin position="1"/>
        <end position="92"/>
    </location>
</feature>
<evidence type="ECO:0000256" key="7">
    <source>
        <dbReference type="ARBA" id="ARBA00022989"/>
    </source>
</evidence>
<evidence type="ECO:0000313" key="19">
    <source>
        <dbReference type="EMBL" id="CAE6418548.1"/>
    </source>
</evidence>
<dbReference type="PANTHER" id="PTHR31297:SF34">
    <property type="entry name" value="GLUCAN 1,3-BETA-GLUCOSIDASE 2"/>
    <property type="match status" value="1"/>
</dbReference>
<dbReference type="PANTHER" id="PTHR31297">
    <property type="entry name" value="GLUCAN ENDO-1,6-BETA-GLUCOSIDASE B"/>
    <property type="match status" value="1"/>
</dbReference>
<keyword evidence="4 17" id="KW-0812">Transmembrane</keyword>
<dbReference type="SUPFAM" id="SSF51445">
    <property type="entry name" value="(Trans)glycosidases"/>
    <property type="match status" value="1"/>
</dbReference>
<comment type="caution">
    <text evidence="19">The sequence shown here is derived from an EMBL/GenBank/DDBJ whole genome shotgun (WGS) entry which is preliminary data.</text>
</comment>
<dbReference type="GO" id="GO:0005576">
    <property type="term" value="C:extracellular region"/>
    <property type="evidence" value="ECO:0007669"/>
    <property type="project" value="TreeGrafter"/>
</dbReference>
<evidence type="ECO:0000256" key="1">
    <source>
        <dbReference type="ARBA" id="ARBA00004401"/>
    </source>
</evidence>
<evidence type="ECO:0000256" key="12">
    <source>
        <dbReference type="ARBA" id="ARBA00036824"/>
    </source>
</evidence>
<evidence type="ECO:0000256" key="13">
    <source>
        <dbReference type="ARBA" id="ARBA00037126"/>
    </source>
</evidence>
<evidence type="ECO:0000256" key="17">
    <source>
        <dbReference type="SAM" id="Phobius"/>
    </source>
</evidence>
<dbReference type="FunFam" id="3.20.20.80:FF:000033">
    <property type="entry name" value="Glucan 1,3-beta-glucosidase A"/>
    <property type="match status" value="1"/>
</dbReference>
<keyword evidence="11" id="KW-0961">Cell wall biogenesis/degradation</keyword>
<keyword evidence="5" id="KW-0378">Hydrolase</keyword>
<dbReference type="EMBL" id="CAJMWX010000491">
    <property type="protein sequence ID" value="CAE6418548.1"/>
    <property type="molecule type" value="Genomic_DNA"/>
</dbReference>
<keyword evidence="10" id="KW-0326">Glycosidase</keyword>
<dbReference type="Pfam" id="PF00150">
    <property type="entry name" value="Cellulase"/>
    <property type="match status" value="1"/>
</dbReference>
<evidence type="ECO:0000256" key="15">
    <source>
        <dbReference type="ARBA" id="ARBA00041260"/>
    </source>
</evidence>
<dbReference type="GO" id="GO:0004338">
    <property type="term" value="F:glucan exo-1,3-beta-glucosidase activity"/>
    <property type="evidence" value="ECO:0007669"/>
    <property type="project" value="UniProtKB-EC"/>
</dbReference>
<feature type="transmembrane region" description="Helical" evidence="17">
    <location>
        <begin position="102"/>
        <end position="126"/>
    </location>
</feature>
<gene>
    <name evidence="19" type="ORF">RDB_LOCUS20071</name>
</gene>
<name>A0A8H2XBH2_9AGAM</name>
<dbReference type="Proteomes" id="UP000663888">
    <property type="component" value="Unassembled WGS sequence"/>
</dbReference>
<dbReference type="GO" id="GO:0071555">
    <property type="term" value="P:cell wall organization"/>
    <property type="evidence" value="ECO:0007669"/>
    <property type="project" value="UniProtKB-KW"/>
</dbReference>
<evidence type="ECO:0000313" key="20">
    <source>
        <dbReference type="Proteomes" id="UP000663888"/>
    </source>
</evidence>
<dbReference type="AlphaFoldDB" id="A0A8H2XBH2"/>
<feature type="compositionally biased region" description="Basic and acidic residues" evidence="16">
    <location>
        <begin position="75"/>
        <end position="85"/>
    </location>
</feature>
<feature type="compositionally biased region" description="Polar residues" evidence="16">
    <location>
        <begin position="16"/>
        <end position="30"/>
    </location>
</feature>